<evidence type="ECO:0008006" key="5">
    <source>
        <dbReference type="Google" id="ProtNLM"/>
    </source>
</evidence>
<feature type="region of interest" description="Disordered" evidence="1">
    <location>
        <begin position="506"/>
        <end position="526"/>
    </location>
</feature>
<feature type="compositionally biased region" description="Low complexity" evidence="1">
    <location>
        <begin position="572"/>
        <end position="591"/>
    </location>
</feature>
<organism evidence="3 4">
    <name type="scientific">Adineta steineri</name>
    <dbReference type="NCBI Taxonomy" id="433720"/>
    <lineage>
        <taxon>Eukaryota</taxon>
        <taxon>Metazoa</taxon>
        <taxon>Spiralia</taxon>
        <taxon>Gnathifera</taxon>
        <taxon>Rotifera</taxon>
        <taxon>Eurotatoria</taxon>
        <taxon>Bdelloidea</taxon>
        <taxon>Adinetida</taxon>
        <taxon>Adinetidae</taxon>
        <taxon>Adineta</taxon>
    </lineage>
</organism>
<evidence type="ECO:0000313" key="2">
    <source>
        <dbReference type="EMBL" id="CAF1569444.1"/>
    </source>
</evidence>
<feature type="region of interest" description="Disordered" evidence="1">
    <location>
        <begin position="467"/>
        <end position="486"/>
    </location>
</feature>
<protein>
    <recommendedName>
        <fullName evidence="5">HTH CENPB-type domain-containing protein</fullName>
    </recommendedName>
</protein>
<dbReference type="EMBL" id="CAJNOI010005697">
    <property type="protein sequence ID" value="CAF1569444.1"/>
    <property type="molecule type" value="Genomic_DNA"/>
</dbReference>
<evidence type="ECO:0000313" key="4">
    <source>
        <dbReference type="Proteomes" id="UP000663832"/>
    </source>
</evidence>
<feature type="compositionally biased region" description="Polar residues" evidence="1">
    <location>
        <begin position="475"/>
        <end position="486"/>
    </location>
</feature>
<dbReference type="OrthoDB" id="10057250at2759"/>
<comment type="caution">
    <text evidence="3">The sequence shown here is derived from an EMBL/GenBank/DDBJ whole genome shotgun (WGS) entry which is preliminary data.</text>
</comment>
<dbReference type="Proteomes" id="UP000663832">
    <property type="component" value="Unassembled WGS sequence"/>
</dbReference>
<gene>
    <name evidence="2" type="ORF">BJG266_LOCUS47621</name>
    <name evidence="3" type="ORF">QVE165_LOCUS64663</name>
</gene>
<dbReference type="Proteomes" id="UP000663877">
    <property type="component" value="Unassembled WGS sequence"/>
</dbReference>
<reference evidence="3" key="1">
    <citation type="submission" date="2021-02" db="EMBL/GenBank/DDBJ databases">
        <authorList>
            <person name="Nowell W R."/>
        </authorList>
    </citation>
    <scope>NUCLEOTIDE SEQUENCE</scope>
</reference>
<proteinExistence type="predicted"/>
<accession>A0A816FZH3</accession>
<feature type="compositionally biased region" description="Basic residues" evidence="1">
    <location>
        <begin position="550"/>
        <end position="571"/>
    </location>
</feature>
<dbReference type="AlphaFoldDB" id="A0A816FZH3"/>
<dbReference type="EMBL" id="CAJNOM010006106">
    <property type="protein sequence ID" value="CAF1668196.1"/>
    <property type="molecule type" value="Genomic_DNA"/>
</dbReference>
<feature type="region of interest" description="Disordered" evidence="1">
    <location>
        <begin position="543"/>
        <end position="593"/>
    </location>
</feature>
<evidence type="ECO:0000256" key="1">
    <source>
        <dbReference type="SAM" id="MobiDB-lite"/>
    </source>
</evidence>
<keyword evidence="4" id="KW-1185">Reference proteome</keyword>
<evidence type="ECO:0000313" key="3">
    <source>
        <dbReference type="EMBL" id="CAF1668196.1"/>
    </source>
</evidence>
<sequence length="626" mass="70093">MSKNYTKEQLLKAVNSGFDSLKAATKHPVPASTIRRHRRNPLLKARIGRPSYLTNDEEMYFVSLLKLLPDYGFRASREVVLQLANDYCKSLGLSHQPGEKWLRLFMIKYTNDIKWKREQKMERARAEAFTEEVRVGWFGVVKDVMMKYDLFDKPHQVFNIDESGFSDKTKGELVIVNANRRHIFESEGGSGKTFFTVLIAINAGGLLLPPFVIYSGQNLVDSWCHGGPPQTTYTVTDKIMKNYFKEGNKSLRKADFPRLLKKLFVDKNAFSASRIVSSFTRSGIWPFDEHAMKEKVVRKYNTSSNATSNDDENKIPSNFLISPPRSINSTSCNSFPLSSSNSFPLSSSNSFPSTTSTSSNSFPSTCSNCCIKQQQQQQSPTTSQSVLVSLTNNSTFVSSNNNPSFVTSNQSVTYNSPAPVNQTIVDGNIVLPSDITSYIDLQQHSFSLISQIPSSTPPQQTTLIDEEEKDKNGRDSMNTSLDDNVSSTPIVAVRDVINNLLSQRDAKLSMSQSSSNRSRGKRLQNKIGLNITDSEYVLSTLTQKEEKQKQIRTRKPRVAKDKTKKSRKTATTKKTTTSTATETTSTNTNKENGLKDPHIAAAIQRLESVIEFTQSTIDNDTLDLEL</sequence>
<name>A0A816FZH3_9BILA</name>